<feature type="domain" description="Cadherin" evidence="11">
    <location>
        <begin position="659"/>
        <end position="766"/>
    </location>
</feature>
<feature type="domain" description="Cadherin" evidence="11">
    <location>
        <begin position="356"/>
        <end position="452"/>
    </location>
</feature>
<dbReference type="AlphaFoldDB" id="A0A4W3K9W8"/>
<dbReference type="GO" id="GO:0007156">
    <property type="term" value="P:homophilic cell adhesion via plasma membrane adhesion molecules"/>
    <property type="evidence" value="ECO:0007669"/>
    <property type="project" value="InterPro"/>
</dbReference>
<feature type="domain" description="Cadherin" evidence="11">
    <location>
        <begin position="767"/>
        <end position="871"/>
    </location>
</feature>
<reference evidence="13" key="2">
    <citation type="journal article" date="2007" name="PLoS Biol.">
        <title>Survey sequencing and comparative analysis of the elephant shark (Callorhinchus milii) genome.</title>
        <authorList>
            <person name="Venkatesh B."/>
            <person name="Kirkness E.F."/>
            <person name="Loh Y.H."/>
            <person name="Halpern A.L."/>
            <person name="Lee A.P."/>
            <person name="Johnson J."/>
            <person name="Dandona N."/>
            <person name="Viswanathan L.D."/>
            <person name="Tay A."/>
            <person name="Venter J.C."/>
            <person name="Strausberg R.L."/>
            <person name="Brenner S."/>
        </authorList>
    </citation>
    <scope>NUCLEOTIDE SEQUENCE [LARGE SCALE GENOMIC DNA]</scope>
</reference>
<dbReference type="PROSITE" id="PS00232">
    <property type="entry name" value="CADHERIN_1"/>
    <property type="match status" value="5"/>
</dbReference>
<dbReference type="InterPro" id="IPR032455">
    <property type="entry name" value="Cadherin_C"/>
</dbReference>
<dbReference type="Pfam" id="PF08266">
    <property type="entry name" value="Cadherin_2"/>
    <property type="match status" value="1"/>
</dbReference>
<feature type="domain" description="Cadherin" evidence="11">
    <location>
        <begin position="996"/>
        <end position="1082"/>
    </location>
</feature>
<keyword evidence="7 10" id="KW-0472">Membrane</keyword>
<feature type="domain" description="Cadherin" evidence="11">
    <location>
        <begin position="550"/>
        <end position="658"/>
    </location>
</feature>
<evidence type="ECO:0000313" key="12">
    <source>
        <dbReference type="Ensembl" id="ENSCMIP00000041390.1"/>
    </source>
</evidence>
<dbReference type="GeneTree" id="ENSGT00940000163777"/>
<proteinExistence type="predicted"/>
<keyword evidence="3" id="KW-0677">Repeat</keyword>
<comment type="subcellular location">
    <subcellularLocation>
        <location evidence="1">Membrane</location>
        <topology evidence="1">Single-pass membrane protein</topology>
    </subcellularLocation>
</comment>
<feature type="domain" description="Cadherin" evidence="11">
    <location>
        <begin position="240"/>
        <end position="347"/>
    </location>
</feature>
<dbReference type="SUPFAM" id="SSF49313">
    <property type="entry name" value="Cadherin-like"/>
    <property type="match status" value="10"/>
</dbReference>
<keyword evidence="6 10" id="KW-1133">Transmembrane helix</keyword>
<keyword evidence="4 9" id="KW-0106">Calcium</keyword>
<reference evidence="13" key="1">
    <citation type="journal article" date="2006" name="Science">
        <title>Ancient noncoding elements conserved in the human genome.</title>
        <authorList>
            <person name="Venkatesh B."/>
            <person name="Kirkness E.F."/>
            <person name="Loh Y.H."/>
            <person name="Halpern A.L."/>
            <person name="Lee A.P."/>
            <person name="Johnson J."/>
            <person name="Dandona N."/>
            <person name="Viswanathan L.D."/>
            <person name="Tay A."/>
            <person name="Venter J.C."/>
            <person name="Strausberg R.L."/>
            <person name="Brenner S."/>
        </authorList>
    </citation>
    <scope>NUCLEOTIDE SEQUENCE [LARGE SCALE GENOMIC DNA]</scope>
</reference>
<evidence type="ECO:0000256" key="4">
    <source>
        <dbReference type="ARBA" id="ARBA00022837"/>
    </source>
</evidence>
<keyword evidence="8" id="KW-0325">Glycoprotein</keyword>
<dbReference type="GO" id="GO:0005886">
    <property type="term" value="C:plasma membrane"/>
    <property type="evidence" value="ECO:0007669"/>
    <property type="project" value="UniProtKB-SubCell"/>
</dbReference>
<dbReference type="PANTHER" id="PTHR24028:SF236">
    <property type="entry name" value="PROTOCADHERIN GAMMA-C3"/>
    <property type="match status" value="1"/>
</dbReference>
<dbReference type="Ensembl" id="ENSCMIT00000041976.1">
    <property type="protein sequence ID" value="ENSCMIP00000041390.1"/>
    <property type="gene ID" value="ENSCMIG00000017254.1"/>
</dbReference>
<evidence type="ECO:0000256" key="5">
    <source>
        <dbReference type="ARBA" id="ARBA00022889"/>
    </source>
</evidence>
<name>A0A4W3K9W8_CALMI</name>
<evidence type="ECO:0000256" key="7">
    <source>
        <dbReference type="ARBA" id="ARBA00023136"/>
    </source>
</evidence>
<feature type="transmembrane region" description="Helical" evidence="10">
    <location>
        <begin position="1108"/>
        <end position="1131"/>
    </location>
</feature>
<dbReference type="InParanoid" id="A0A4W3K9W8"/>
<dbReference type="Pfam" id="PF00028">
    <property type="entry name" value="Cadherin"/>
    <property type="match status" value="9"/>
</dbReference>
<dbReference type="PROSITE" id="PS50268">
    <property type="entry name" value="CADHERIN_2"/>
    <property type="match status" value="10"/>
</dbReference>
<feature type="domain" description="Cadherin" evidence="11">
    <location>
        <begin position="872"/>
        <end position="981"/>
    </location>
</feature>
<keyword evidence="2 10" id="KW-0812">Transmembrane</keyword>
<reference evidence="13" key="3">
    <citation type="journal article" date="2014" name="Nature">
        <title>Elephant shark genome provides unique insights into gnathostome evolution.</title>
        <authorList>
            <consortium name="International Elephant Shark Genome Sequencing Consortium"/>
            <person name="Venkatesh B."/>
            <person name="Lee A.P."/>
            <person name="Ravi V."/>
            <person name="Maurya A.K."/>
            <person name="Lian M.M."/>
            <person name="Swann J.B."/>
            <person name="Ohta Y."/>
            <person name="Flajnik M.F."/>
            <person name="Sutoh Y."/>
            <person name="Kasahara M."/>
            <person name="Hoon S."/>
            <person name="Gangu V."/>
            <person name="Roy S.W."/>
            <person name="Irimia M."/>
            <person name="Korzh V."/>
            <person name="Kondrychyn I."/>
            <person name="Lim Z.W."/>
            <person name="Tay B.H."/>
            <person name="Tohari S."/>
            <person name="Kong K.W."/>
            <person name="Ho S."/>
            <person name="Lorente-Galdos B."/>
            <person name="Quilez J."/>
            <person name="Marques-Bonet T."/>
            <person name="Raney B.J."/>
            <person name="Ingham P.W."/>
            <person name="Tay A."/>
            <person name="Hillier L.W."/>
            <person name="Minx P."/>
            <person name="Boehm T."/>
            <person name="Wilson R.K."/>
            <person name="Brenner S."/>
            <person name="Warren W.C."/>
        </authorList>
    </citation>
    <scope>NUCLEOTIDE SEQUENCE [LARGE SCALE GENOMIC DNA]</scope>
</reference>
<evidence type="ECO:0000256" key="6">
    <source>
        <dbReference type="ARBA" id="ARBA00022989"/>
    </source>
</evidence>
<dbReference type="Proteomes" id="UP000314986">
    <property type="component" value="Unassembled WGS sequence"/>
</dbReference>
<dbReference type="InterPro" id="IPR015919">
    <property type="entry name" value="Cadherin-like_sf"/>
</dbReference>
<reference evidence="12" key="5">
    <citation type="submission" date="2025-09" db="UniProtKB">
        <authorList>
            <consortium name="Ensembl"/>
        </authorList>
    </citation>
    <scope>IDENTIFICATION</scope>
</reference>
<evidence type="ECO:0000256" key="3">
    <source>
        <dbReference type="ARBA" id="ARBA00022737"/>
    </source>
</evidence>
<accession>A0A4W3K9W8</accession>
<dbReference type="Gene3D" id="2.60.40.60">
    <property type="entry name" value="Cadherins"/>
    <property type="match status" value="10"/>
</dbReference>
<dbReference type="Pfam" id="PF16492">
    <property type="entry name" value="Cadherin_C_2"/>
    <property type="match status" value="1"/>
</dbReference>
<keyword evidence="13" id="KW-1185">Reference proteome</keyword>
<dbReference type="PRINTS" id="PR00205">
    <property type="entry name" value="CADHERIN"/>
</dbReference>
<dbReference type="PANTHER" id="PTHR24028">
    <property type="entry name" value="CADHERIN-87A"/>
    <property type="match status" value="1"/>
</dbReference>
<evidence type="ECO:0000256" key="9">
    <source>
        <dbReference type="PROSITE-ProRule" id="PRU00043"/>
    </source>
</evidence>
<dbReference type="InterPro" id="IPR002126">
    <property type="entry name" value="Cadherin-like_dom"/>
</dbReference>
<evidence type="ECO:0000256" key="1">
    <source>
        <dbReference type="ARBA" id="ARBA00004167"/>
    </source>
</evidence>
<evidence type="ECO:0000256" key="2">
    <source>
        <dbReference type="ARBA" id="ARBA00022692"/>
    </source>
</evidence>
<organism evidence="12 13">
    <name type="scientific">Callorhinchus milii</name>
    <name type="common">Ghost shark</name>
    <dbReference type="NCBI Taxonomy" id="7868"/>
    <lineage>
        <taxon>Eukaryota</taxon>
        <taxon>Metazoa</taxon>
        <taxon>Chordata</taxon>
        <taxon>Craniata</taxon>
        <taxon>Vertebrata</taxon>
        <taxon>Chondrichthyes</taxon>
        <taxon>Holocephali</taxon>
        <taxon>Chimaeriformes</taxon>
        <taxon>Callorhinchidae</taxon>
        <taxon>Callorhinchus</taxon>
    </lineage>
</organism>
<evidence type="ECO:0000256" key="10">
    <source>
        <dbReference type="SAM" id="Phobius"/>
    </source>
</evidence>
<evidence type="ECO:0000313" key="13">
    <source>
        <dbReference type="Proteomes" id="UP000314986"/>
    </source>
</evidence>
<dbReference type="SMART" id="SM00112">
    <property type="entry name" value="CA"/>
    <property type="match status" value="10"/>
</dbReference>
<dbReference type="CDD" id="cd11304">
    <property type="entry name" value="Cadherin_repeat"/>
    <property type="match status" value="10"/>
</dbReference>
<dbReference type="InterPro" id="IPR013164">
    <property type="entry name" value="Cadherin_N"/>
</dbReference>
<feature type="domain" description="Cadherin" evidence="11">
    <location>
        <begin position="453"/>
        <end position="549"/>
    </location>
</feature>
<reference evidence="12" key="4">
    <citation type="submission" date="2025-08" db="UniProtKB">
        <authorList>
            <consortium name="Ensembl"/>
        </authorList>
    </citation>
    <scope>IDENTIFICATION</scope>
</reference>
<sequence>MVGTLRVAVCGPAFILLLFVSDLVSGLIHYSIPEELEQGAFVGNIVRDLGLNVEKLLVRKFRLVSDDSRQYLKVNFENGILFMNERIDREELCGQSPTCSLSFEAAVDNPLEMHSIEVEVLDINDNSPRFPTDTFPLQIFESIALGGSFPLESAHDSDVGVNTISTYQISSNDYFGLNVQTRSDGSKIVELLLEKALDRELESAFQLTLTAIDGGNPQRSGTAEISITVLDTNDNVPVFDHDIYRINIPENTLKGTSVTQISAVDLDAGTNAEVKYSFSRHSSERGRELFKLESETGKIKVYGVLDYEESIVYDLYVQATDNGSPPMVGHAKVVVKVTDVNDNTPEIKLSSISRVVPENAAPGTVVALISVSDRDSNENGQVHCTVPMNIPFRLQNSPNNQYKLLVGETLDREKESTYNISILAWDGGTPPLSANRTMLVSVSDVNDNAPEFTQSSYNVYLMENNTPGASIFAVTALDPDVGQNGDISYFVVENQIQDVSTTAYISVSSKSGNIYALRSFDYEQLKHFQIKVQAQDVEVLDLNDNSPRFPQSSFSIQVAESIVPGARFPLERAQDPDVGTNTVSTYQISSNENFGLKMQTRRDGKKVAELFLEKPLDRERRSVFQLVLTAFDGGSPALSGTAQIVINVLDINDNVPKFDREEYRVSMVENAPRGTFVTKVQAKDLDEGANAEIRYSFSEHAAQEEQELFTLDPKTGDIRVQGILDYEKSNVFELDVQAVDNGAFAMTGRSKVVVTLIDVNDNAPEIRLTSVSSTVREDAVPGTVIAAISVADRDSGKNGEVQCQIPQHLPIKLQKSPTNQYKLVTNNMLDREKVEFYNVSITAWDSGSPPLSTNKTILVSVSDINDNAPRFDQSSYTAYVMENNAPGDSILSVTALDPDLDQNSHVSYSILENPIQGMTSFPYVSIDSKSGNIYALRSFDYERLKHFQIQVQARDSGSPSLSSSAAVNVIILDQNDNAPAVVSPVTRNGSATVGPVPQSAPAGYLVTKVMATDADSGQNARLSYQLRKATDPSLISVGLKTGEIKLIRSVSSHDATTQDLLISVNDNGQPTLSATVTIAFSIVANVTEKYFERSNVLENANNFSDLNLYLIITLGSTSFIFLLTIMVLIAIKCHQDSDNGDDCSFCCCRMRDSGNSFMRRSAPKECLNYTGVRDNFLFLKTYAPTLPHSTLKMSDNNMAKERGQEDNGY</sequence>
<evidence type="ECO:0000256" key="8">
    <source>
        <dbReference type="ARBA" id="ARBA00023180"/>
    </source>
</evidence>
<dbReference type="InterPro" id="IPR050174">
    <property type="entry name" value="Protocadherin/Cadherin-CA"/>
</dbReference>
<keyword evidence="5" id="KW-0130">Cell adhesion</keyword>
<feature type="domain" description="Cadherin" evidence="11">
    <location>
        <begin position="60"/>
        <end position="130"/>
    </location>
</feature>
<protein>
    <recommendedName>
        <fullName evidence="11">Cadherin domain-containing protein</fullName>
    </recommendedName>
</protein>
<dbReference type="GO" id="GO:0005509">
    <property type="term" value="F:calcium ion binding"/>
    <property type="evidence" value="ECO:0007669"/>
    <property type="project" value="UniProtKB-UniRule"/>
</dbReference>
<evidence type="ECO:0000259" key="11">
    <source>
        <dbReference type="PROSITE" id="PS50268"/>
    </source>
</evidence>
<dbReference type="InterPro" id="IPR020894">
    <property type="entry name" value="Cadherin_CS"/>
</dbReference>
<feature type="domain" description="Cadherin" evidence="11">
    <location>
        <begin position="131"/>
        <end position="239"/>
    </location>
</feature>